<proteinExistence type="predicted"/>
<evidence type="ECO:0000313" key="13">
    <source>
        <dbReference type="Proteomes" id="UP000075881"/>
    </source>
</evidence>
<feature type="binding site" evidence="8">
    <location>
        <position position="75"/>
    </location>
    <ligand>
        <name>Zn(2+)</name>
        <dbReference type="ChEBI" id="CHEBI:29105"/>
    </ligand>
</feature>
<evidence type="ECO:0000256" key="8">
    <source>
        <dbReference type="PROSITE-ProRule" id="PRU01263"/>
    </source>
</evidence>
<dbReference type="InterPro" id="IPR012934">
    <property type="entry name" value="Znf_AD"/>
</dbReference>
<dbReference type="GO" id="GO:0005634">
    <property type="term" value="C:nucleus"/>
    <property type="evidence" value="ECO:0007669"/>
    <property type="project" value="UniProtKB-SubCell"/>
</dbReference>
<dbReference type="PROSITE" id="PS51915">
    <property type="entry name" value="ZAD"/>
    <property type="match status" value="2"/>
</dbReference>
<dbReference type="EnsemblMetazoa" id="ACHR003429-RA">
    <property type="protein sequence ID" value="ACHR003429-PA"/>
    <property type="gene ID" value="ACHR003429"/>
</dbReference>
<dbReference type="InterPro" id="IPR036236">
    <property type="entry name" value="Znf_C2H2_sf"/>
</dbReference>
<dbReference type="Gene3D" id="3.30.160.60">
    <property type="entry name" value="Classic Zinc Finger"/>
    <property type="match status" value="6"/>
</dbReference>
<evidence type="ECO:0000259" key="10">
    <source>
        <dbReference type="PROSITE" id="PS50157"/>
    </source>
</evidence>
<feature type="domain" description="C2H2-type" evidence="10">
    <location>
        <begin position="265"/>
        <end position="293"/>
    </location>
</feature>
<dbReference type="PANTHER" id="PTHR23225:SF2">
    <property type="entry name" value="AT09679P-RELATED"/>
    <property type="match status" value="1"/>
</dbReference>
<dbReference type="GO" id="GO:0003700">
    <property type="term" value="F:DNA-binding transcription factor activity"/>
    <property type="evidence" value="ECO:0007669"/>
    <property type="project" value="InterPro"/>
</dbReference>
<feature type="domain" description="C2H2-type" evidence="10">
    <location>
        <begin position="296"/>
        <end position="323"/>
    </location>
</feature>
<feature type="domain" description="ZAD" evidence="11">
    <location>
        <begin position="30"/>
        <end position="102"/>
    </location>
</feature>
<dbReference type="GO" id="GO:0008270">
    <property type="term" value="F:zinc ion binding"/>
    <property type="evidence" value="ECO:0007669"/>
    <property type="project" value="UniProtKB-UniRule"/>
</dbReference>
<keyword evidence="13" id="KW-1185">Reference proteome</keyword>
<dbReference type="PROSITE" id="PS00028">
    <property type="entry name" value="ZINC_FINGER_C2H2_1"/>
    <property type="match status" value="12"/>
</dbReference>
<feature type="domain" description="C2H2-type" evidence="10">
    <location>
        <begin position="757"/>
        <end position="780"/>
    </location>
</feature>
<dbReference type="SMART" id="SM00868">
    <property type="entry name" value="zf-AD"/>
    <property type="match status" value="2"/>
</dbReference>
<feature type="domain" description="C2H2-type" evidence="10">
    <location>
        <begin position="787"/>
        <end position="815"/>
    </location>
</feature>
<feature type="domain" description="C2H2-type" evidence="10">
    <location>
        <begin position="726"/>
        <end position="753"/>
    </location>
</feature>
<dbReference type="Pfam" id="PF00096">
    <property type="entry name" value="zf-C2H2"/>
    <property type="match status" value="4"/>
</dbReference>
<feature type="compositionally biased region" description="Acidic residues" evidence="9">
    <location>
        <begin position="511"/>
        <end position="523"/>
    </location>
</feature>
<evidence type="ECO:0000256" key="7">
    <source>
        <dbReference type="PROSITE-ProRule" id="PRU00042"/>
    </source>
</evidence>
<dbReference type="Gene3D" id="3.40.1800.20">
    <property type="match status" value="2"/>
</dbReference>
<dbReference type="Proteomes" id="UP000075881">
    <property type="component" value="Unassembled WGS sequence"/>
</dbReference>
<dbReference type="FunFam" id="3.30.160.60:FF:000145">
    <property type="entry name" value="Zinc finger protein 574"/>
    <property type="match status" value="1"/>
</dbReference>
<evidence type="ECO:0000313" key="12">
    <source>
        <dbReference type="EnsemblMetazoa" id="ACHR003429-PA"/>
    </source>
</evidence>
<feature type="binding site" evidence="8">
    <location>
        <position position="32"/>
    </location>
    <ligand>
        <name>Zn(2+)</name>
        <dbReference type="ChEBI" id="CHEBI:29105"/>
    </ligand>
</feature>
<evidence type="ECO:0000256" key="3">
    <source>
        <dbReference type="ARBA" id="ARBA00022737"/>
    </source>
</evidence>
<feature type="domain" description="C2H2-type" evidence="10">
    <location>
        <begin position="843"/>
        <end position="871"/>
    </location>
</feature>
<keyword evidence="2 8" id="KW-0479">Metal-binding</keyword>
<keyword evidence="6" id="KW-0539">Nucleus</keyword>
<dbReference type="PANTHER" id="PTHR23225">
    <property type="entry name" value="ZINC FINGER PROTEIN"/>
    <property type="match status" value="1"/>
</dbReference>
<feature type="binding site" evidence="8">
    <location>
        <position position="416"/>
    </location>
    <ligand>
        <name>Zn(2+)</name>
        <dbReference type="ChEBI" id="CHEBI:29105"/>
    </ligand>
</feature>
<sequence length="895" mass="104749">MFVYAEKKDSEQENSTQSRRSSFLCDKMNAKCRLCLGTLPIGPTISIQDTEFQQELNSVFHFDITHDTELPEHVCNECRETVSFWHSYYLQVQANQAQLLEEAKENALQPVENVKVESLFDVDCFETEELSVKAEFDVKNKMPVCLENQKSISGLEECLVEKNDRQLRRVRQSIKDKNDLHKETEMRDTSSKKESLAKQLENDKIIKQFFALECEICATTVESFLILLDHYRTAHKTKGYVRCCGKQFFRRYILVDHIAAHRGTIRCEICQKTYKTKRYLALHTAKSHSREEDRPFKCSKCHVSYPKQYLLRAHELLHVQQQCHICQKVLSNTQSLKVHIAQMHGDDGNHICDTCGKIEPAGLSSENEMDEKCRLCLECCVPTNATPITDEEFGSKLEMVFNFPILSEDTLPEQVCHECVTIVSDFHTYSQRVKSIQEQLQTDLKEQKFQPFEVVKIETLEDDDFYDAEMEETRERLEAEAEEQTVHVIVTRKLTKQSHTYDTDTGNVSDAMEEEEDDEDDEDFVPKVDPKDGTLKVPVRRRRRMTQVKAPPKKRIAVKTEKQTEKLEPEELAKQHEEDKRIQEFYKFECEICSLPMDSFTNLQGHYRREHGTKGYIRCCEKLFYRRFQLLDHIAAHQGTIKCEVCQKSYKSSRYLALHMMKSHSREEERPFKCDKCHQSFHKEHLLKAHQANHLSEKCPICEKVVSSKYALKTHVAHMHGSDSNQICDVCGKEFRTKQAMERHINEHMGVDVVQKVQCNVCQRWFHGKYNLRKHVRFMHIEGGQVFRCDLCPHQSPNSRALLDHKKRVHVVERFECELCGKRFKRKLYLKEHMASHTGQPLYECGICDAKFNSNANCYNHRKSKHPEEWQARRQAFFEAQRKAPDSELKKEDVS</sequence>
<feature type="domain" description="C2H2-type" evidence="10">
    <location>
        <begin position="641"/>
        <end position="669"/>
    </location>
</feature>
<organism evidence="12 13">
    <name type="scientific">Anopheles christyi</name>
    <dbReference type="NCBI Taxonomy" id="43041"/>
    <lineage>
        <taxon>Eukaryota</taxon>
        <taxon>Metazoa</taxon>
        <taxon>Ecdysozoa</taxon>
        <taxon>Arthropoda</taxon>
        <taxon>Hexapoda</taxon>
        <taxon>Insecta</taxon>
        <taxon>Pterygota</taxon>
        <taxon>Neoptera</taxon>
        <taxon>Endopterygota</taxon>
        <taxon>Diptera</taxon>
        <taxon>Nematocera</taxon>
        <taxon>Culicoidea</taxon>
        <taxon>Culicidae</taxon>
        <taxon>Anophelinae</taxon>
        <taxon>Anopheles</taxon>
    </lineage>
</organism>
<evidence type="ECO:0000256" key="6">
    <source>
        <dbReference type="ARBA" id="ARBA00023242"/>
    </source>
</evidence>
<feature type="domain" description="C2H2-type" evidence="10">
    <location>
        <begin position="815"/>
        <end position="842"/>
    </location>
</feature>
<dbReference type="InterPro" id="IPR039970">
    <property type="entry name" value="TF_Grauzone"/>
</dbReference>
<evidence type="ECO:0008006" key="14">
    <source>
        <dbReference type="Google" id="ProtNLM"/>
    </source>
</evidence>
<dbReference type="SUPFAM" id="SSF57716">
    <property type="entry name" value="Glucocorticoid receptor-like (DNA-binding domain)"/>
    <property type="match status" value="2"/>
</dbReference>
<feature type="compositionally biased region" description="Polar residues" evidence="9">
    <location>
        <begin position="499"/>
        <end position="508"/>
    </location>
</feature>
<dbReference type="AlphaFoldDB" id="A0A182JY47"/>
<dbReference type="PROSITE" id="PS50157">
    <property type="entry name" value="ZINC_FINGER_C2H2_2"/>
    <property type="match status" value="9"/>
</dbReference>
<reference evidence="13" key="1">
    <citation type="submission" date="2013-03" db="EMBL/GenBank/DDBJ databases">
        <title>The Genome Sequence of Anopheles christyi ACHKN1017.</title>
        <authorList>
            <consortium name="The Broad Institute Genomics Platform"/>
            <person name="Neafsey D.E."/>
            <person name="Besansky N."/>
            <person name="Walker B."/>
            <person name="Young S.K."/>
            <person name="Zeng Q."/>
            <person name="Gargeya S."/>
            <person name="Fitzgerald M."/>
            <person name="Haas B."/>
            <person name="Abouelleil A."/>
            <person name="Allen A.W."/>
            <person name="Alvarado L."/>
            <person name="Arachchi H.M."/>
            <person name="Berlin A.M."/>
            <person name="Chapman S.B."/>
            <person name="Gainer-Dewar J."/>
            <person name="Goldberg J."/>
            <person name="Griggs A."/>
            <person name="Gujja S."/>
            <person name="Hansen M."/>
            <person name="Howarth C."/>
            <person name="Imamovic A."/>
            <person name="Ireland A."/>
            <person name="Larimer J."/>
            <person name="McCowan C."/>
            <person name="Murphy C."/>
            <person name="Pearson M."/>
            <person name="Poon T.W."/>
            <person name="Priest M."/>
            <person name="Roberts A."/>
            <person name="Saif S."/>
            <person name="Shea T."/>
            <person name="Sisk P."/>
            <person name="Sykes S."/>
            <person name="Wortman J."/>
            <person name="Nusbaum C."/>
            <person name="Birren B."/>
        </authorList>
    </citation>
    <scope>NUCLEOTIDE SEQUENCE [LARGE SCALE GENOMIC DNA]</scope>
    <source>
        <strain evidence="13">ACHKN1017</strain>
    </source>
</reference>
<accession>A0A182JY47</accession>
<comment type="subcellular location">
    <subcellularLocation>
        <location evidence="1">Nucleus</location>
    </subcellularLocation>
</comment>
<feature type="domain" description="C2H2-type" evidence="10">
    <location>
        <begin position="672"/>
        <end position="699"/>
    </location>
</feature>
<dbReference type="VEuPathDB" id="VectorBase:ACHR003429"/>
<feature type="binding site" evidence="8">
    <location>
        <position position="373"/>
    </location>
    <ligand>
        <name>Zn(2+)</name>
        <dbReference type="ChEBI" id="CHEBI:29105"/>
    </ligand>
</feature>
<keyword evidence="4 7" id="KW-0863">Zinc-finger</keyword>
<evidence type="ECO:0000259" key="11">
    <source>
        <dbReference type="PROSITE" id="PS51915"/>
    </source>
</evidence>
<name>A0A182JY47_9DIPT</name>
<dbReference type="Pfam" id="PF07776">
    <property type="entry name" value="zf-AD"/>
    <property type="match status" value="2"/>
</dbReference>
<evidence type="ECO:0000256" key="2">
    <source>
        <dbReference type="ARBA" id="ARBA00022723"/>
    </source>
</evidence>
<evidence type="ECO:0000256" key="9">
    <source>
        <dbReference type="SAM" id="MobiDB-lite"/>
    </source>
</evidence>
<feature type="binding site" evidence="8">
    <location>
        <position position="376"/>
    </location>
    <ligand>
        <name>Zn(2+)</name>
        <dbReference type="ChEBI" id="CHEBI:29105"/>
    </ligand>
</feature>
<dbReference type="SMART" id="SM00355">
    <property type="entry name" value="ZnF_C2H2"/>
    <property type="match status" value="15"/>
</dbReference>
<keyword evidence="3" id="KW-0677">Repeat</keyword>
<feature type="region of interest" description="Disordered" evidence="9">
    <location>
        <begin position="499"/>
        <end position="532"/>
    </location>
</feature>
<feature type="binding site" evidence="8">
    <location>
        <position position="35"/>
    </location>
    <ligand>
        <name>Zn(2+)</name>
        <dbReference type="ChEBI" id="CHEBI:29105"/>
    </ligand>
</feature>
<dbReference type="SUPFAM" id="SSF57667">
    <property type="entry name" value="beta-beta-alpha zinc fingers"/>
    <property type="match status" value="6"/>
</dbReference>
<protein>
    <recommendedName>
        <fullName evidence="14">Transcription factor grauzone</fullName>
    </recommendedName>
</protein>
<feature type="domain" description="ZAD" evidence="11">
    <location>
        <begin position="371"/>
        <end position="443"/>
    </location>
</feature>
<feature type="binding site" evidence="8">
    <location>
        <position position="78"/>
    </location>
    <ligand>
        <name>Zn(2+)</name>
        <dbReference type="ChEBI" id="CHEBI:29105"/>
    </ligand>
</feature>
<keyword evidence="5 8" id="KW-0862">Zinc</keyword>
<evidence type="ECO:0000256" key="4">
    <source>
        <dbReference type="ARBA" id="ARBA00022771"/>
    </source>
</evidence>
<dbReference type="InterPro" id="IPR013087">
    <property type="entry name" value="Znf_C2H2_type"/>
</dbReference>
<evidence type="ECO:0000256" key="5">
    <source>
        <dbReference type="ARBA" id="ARBA00022833"/>
    </source>
</evidence>
<dbReference type="STRING" id="43041.A0A182JY47"/>
<feature type="binding site" evidence="8">
    <location>
        <position position="419"/>
    </location>
    <ligand>
        <name>Zn(2+)</name>
        <dbReference type="ChEBI" id="CHEBI:29105"/>
    </ligand>
</feature>
<reference evidence="12" key="2">
    <citation type="submission" date="2020-05" db="UniProtKB">
        <authorList>
            <consortium name="EnsemblMetazoa"/>
        </authorList>
    </citation>
    <scope>IDENTIFICATION</scope>
    <source>
        <strain evidence="12">ACHKN1017</strain>
    </source>
</reference>
<evidence type="ECO:0000256" key="1">
    <source>
        <dbReference type="ARBA" id="ARBA00004123"/>
    </source>
</evidence>